<comment type="caution">
    <text evidence="1">The sequence shown here is derived from an EMBL/GenBank/DDBJ whole genome shotgun (WGS) entry which is preliminary data.</text>
</comment>
<dbReference type="Pfam" id="PF15874">
    <property type="entry name" value="Il2rg"/>
    <property type="match status" value="1"/>
</dbReference>
<accession>A0AAW1IZM3</accession>
<keyword evidence="2" id="KW-1185">Reference proteome</keyword>
<dbReference type="InterPro" id="IPR039471">
    <property type="entry name" value="CXorf65-like"/>
</dbReference>
<proteinExistence type="predicted"/>
<sequence length="178" mass="20826">MFCYIKYAEWDEVQQVEFFSKATSVISKFSNIKCTIPENKILLVNPNCYIKILIDYVAEQVKFDFDCASLDFCNENGELLKVNDMKPCDYAINVMHAQKTYIVVKCFRNEEGIIKSIEPLLFKYSKEYTDVLPRLKKYMSSRKHLERKKKGIDDLGRAGRTVGVRKDHLKTIFLEVLQ</sequence>
<organism evidence="1 2">
    <name type="scientific">Popillia japonica</name>
    <name type="common">Japanese beetle</name>
    <dbReference type="NCBI Taxonomy" id="7064"/>
    <lineage>
        <taxon>Eukaryota</taxon>
        <taxon>Metazoa</taxon>
        <taxon>Ecdysozoa</taxon>
        <taxon>Arthropoda</taxon>
        <taxon>Hexapoda</taxon>
        <taxon>Insecta</taxon>
        <taxon>Pterygota</taxon>
        <taxon>Neoptera</taxon>
        <taxon>Endopterygota</taxon>
        <taxon>Coleoptera</taxon>
        <taxon>Polyphaga</taxon>
        <taxon>Scarabaeiformia</taxon>
        <taxon>Scarabaeidae</taxon>
        <taxon>Rutelinae</taxon>
        <taxon>Popillia</taxon>
    </lineage>
</organism>
<gene>
    <name evidence="1" type="ORF">QE152_g32276</name>
</gene>
<dbReference type="AlphaFoldDB" id="A0AAW1IZM3"/>
<dbReference type="EMBL" id="JASPKY010000468">
    <property type="protein sequence ID" value="KAK9695879.1"/>
    <property type="molecule type" value="Genomic_DNA"/>
</dbReference>
<dbReference type="Proteomes" id="UP001458880">
    <property type="component" value="Unassembled WGS sequence"/>
</dbReference>
<dbReference type="PANTHER" id="PTHR33887:SF4">
    <property type="entry name" value="AB2-183"/>
    <property type="match status" value="1"/>
</dbReference>
<evidence type="ECO:0000313" key="1">
    <source>
        <dbReference type="EMBL" id="KAK9695879.1"/>
    </source>
</evidence>
<evidence type="ECO:0000313" key="2">
    <source>
        <dbReference type="Proteomes" id="UP001458880"/>
    </source>
</evidence>
<keyword evidence="1" id="KW-0675">Receptor</keyword>
<name>A0AAW1IZM3_POPJA</name>
<dbReference type="PANTHER" id="PTHR33887">
    <property type="entry name" value="PB1 DOMAIN-CONTAINING PROTEIN"/>
    <property type="match status" value="1"/>
</dbReference>
<reference evidence="1 2" key="1">
    <citation type="journal article" date="2024" name="BMC Genomics">
        <title>De novo assembly and annotation of Popillia japonica's genome with initial clues to its potential as an invasive pest.</title>
        <authorList>
            <person name="Cucini C."/>
            <person name="Boschi S."/>
            <person name="Funari R."/>
            <person name="Cardaioli E."/>
            <person name="Iannotti N."/>
            <person name="Marturano G."/>
            <person name="Paoli F."/>
            <person name="Bruttini M."/>
            <person name="Carapelli A."/>
            <person name="Frati F."/>
            <person name="Nardi F."/>
        </authorList>
    </citation>
    <scope>NUCLEOTIDE SEQUENCE [LARGE SCALE GENOMIC DNA]</scope>
    <source>
        <strain evidence="1">DMR45628</strain>
    </source>
</reference>
<protein>
    <submittedName>
        <fullName evidence="1">Interleukin 2 receptor, gamma chain</fullName>
    </submittedName>
</protein>